<keyword evidence="2" id="KW-1185">Reference proteome</keyword>
<protein>
    <submittedName>
        <fullName evidence="1">Uncharacterized protein</fullName>
    </submittedName>
</protein>
<organism evidence="1 2">
    <name type="scientific">Parasponia andersonii</name>
    <name type="common">Sponia andersonii</name>
    <dbReference type="NCBI Taxonomy" id="3476"/>
    <lineage>
        <taxon>Eukaryota</taxon>
        <taxon>Viridiplantae</taxon>
        <taxon>Streptophyta</taxon>
        <taxon>Embryophyta</taxon>
        <taxon>Tracheophyta</taxon>
        <taxon>Spermatophyta</taxon>
        <taxon>Magnoliopsida</taxon>
        <taxon>eudicotyledons</taxon>
        <taxon>Gunneridae</taxon>
        <taxon>Pentapetalae</taxon>
        <taxon>rosids</taxon>
        <taxon>fabids</taxon>
        <taxon>Rosales</taxon>
        <taxon>Cannabaceae</taxon>
        <taxon>Parasponia</taxon>
    </lineage>
</organism>
<sequence length="52" mass="5660">MVHGGRIAGICRMELRTGGRSSGLDLMPAVGFEKSKRESEKVGLRDLGKEEN</sequence>
<gene>
    <name evidence="1" type="ORF">PanWU01x14_165920</name>
</gene>
<dbReference type="EMBL" id="JXTB01000148">
    <property type="protein sequence ID" value="PON58561.1"/>
    <property type="molecule type" value="Genomic_DNA"/>
</dbReference>
<name>A0A2P5CC04_PARAD</name>
<evidence type="ECO:0000313" key="1">
    <source>
        <dbReference type="EMBL" id="PON58561.1"/>
    </source>
</evidence>
<comment type="caution">
    <text evidence="1">The sequence shown here is derived from an EMBL/GenBank/DDBJ whole genome shotgun (WGS) entry which is preliminary data.</text>
</comment>
<dbReference type="AlphaFoldDB" id="A0A2P5CC04"/>
<accession>A0A2P5CC04</accession>
<evidence type="ECO:0000313" key="2">
    <source>
        <dbReference type="Proteomes" id="UP000237105"/>
    </source>
</evidence>
<dbReference type="Proteomes" id="UP000237105">
    <property type="component" value="Unassembled WGS sequence"/>
</dbReference>
<proteinExistence type="predicted"/>
<reference evidence="2" key="1">
    <citation type="submission" date="2016-06" db="EMBL/GenBank/DDBJ databases">
        <title>Parallel loss of symbiosis genes in relatives of nitrogen-fixing non-legume Parasponia.</title>
        <authorList>
            <person name="Van Velzen R."/>
            <person name="Holmer R."/>
            <person name="Bu F."/>
            <person name="Rutten L."/>
            <person name="Van Zeijl A."/>
            <person name="Liu W."/>
            <person name="Santuari L."/>
            <person name="Cao Q."/>
            <person name="Sharma T."/>
            <person name="Shen D."/>
            <person name="Roswanjaya Y."/>
            <person name="Wardhani T."/>
            <person name="Kalhor M.S."/>
            <person name="Jansen J."/>
            <person name="Van den Hoogen J."/>
            <person name="Gungor B."/>
            <person name="Hartog M."/>
            <person name="Hontelez J."/>
            <person name="Verver J."/>
            <person name="Yang W.-C."/>
            <person name="Schijlen E."/>
            <person name="Repin R."/>
            <person name="Schilthuizen M."/>
            <person name="Schranz E."/>
            <person name="Heidstra R."/>
            <person name="Miyata K."/>
            <person name="Fedorova E."/>
            <person name="Kohlen W."/>
            <person name="Bisseling T."/>
            <person name="Smit S."/>
            <person name="Geurts R."/>
        </authorList>
    </citation>
    <scope>NUCLEOTIDE SEQUENCE [LARGE SCALE GENOMIC DNA]</scope>
    <source>
        <strain evidence="2">cv. WU1-14</strain>
    </source>
</reference>